<sequence>MKSILRILTILTLSLSGYGQTDLYCNRKESIIDSMKRAWYPFQVVDSIRFQENNNFIIANINNKPIDFVSSEEQAYRRLASEEPWSESFFNEYKRTEYKDYQAYLSDFRKTSQEWDSLALNENKIANSMDMAVWIQNQTNDTIFFPNQDGSLIAIIESKNKKGNWKPIQYWWFSWCGNSYEDLILPPNNSIQIGLNNQLGGIPTKMRLKVHGRDTLYLSNEFNGKVSIDDFVINYQTRFEMLEDKERISFLDSVHYGLTVFPDPPEIIIIEEENE</sequence>
<dbReference type="EMBL" id="SNWI01000003">
    <property type="protein sequence ID" value="TDO03147.1"/>
    <property type="molecule type" value="Genomic_DNA"/>
</dbReference>
<evidence type="ECO:0000313" key="2">
    <source>
        <dbReference type="Proteomes" id="UP000294848"/>
    </source>
</evidence>
<protein>
    <submittedName>
        <fullName evidence="1">Uncharacterized protein</fullName>
    </submittedName>
</protein>
<reference evidence="1 2" key="1">
    <citation type="submission" date="2019-03" db="EMBL/GenBank/DDBJ databases">
        <title>Freshwater and sediment microbial communities from various areas in North America, analyzing microbe dynamics in response to fracking.</title>
        <authorList>
            <person name="Lamendella R."/>
        </authorList>
    </citation>
    <scope>NUCLEOTIDE SEQUENCE [LARGE SCALE GENOMIC DNA]</scope>
    <source>
        <strain evidence="1 2">114D</strain>
    </source>
</reference>
<accession>A0A4R6H5I4</accession>
<dbReference type="AlphaFoldDB" id="A0A4R6H5I4"/>
<gene>
    <name evidence="1" type="ORF">DET52_10386</name>
</gene>
<evidence type="ECO:0000313" key="1">
    <source>
        <dbReference type="EMBL" id="TDO03147.1"/>
    </source>
</evidence>
<name>A0A4R6H5I4_9BACT</name>
<comment type="caution">
    <text evidence="1">The sequence shown here is derived from an EMBL/GenBank/DDBJ whole genome shotgun (WGS) entry which is preliminary data.</text>
</comment>
<proteinExistence type="predicted"/>
<organism evidence="1 2">
    <name type="scientific">Sunxiuqinia elliptica</name>
    <dbReference type="NCBI Taxonomy" id="655355"/>
    <lineage>
        <taxon>Bacteria</taxon>
        <taxon>Pseudomonadati</taxon>
        <taxon>Bacteroidota</taxon>
        <taxon>Bacteroidia</taxon>
        <taxon>Marinilabiliales</taxon>
        <taxon>Prolixibacteraceae</taxon>
        <taxon>Sunxiuqinia</taxon>
    </lineage>
</organism>
<dbReference type="Proteomes" id="UP000294848">
    <property type="component" value="Unassembled WGS sequence"/>
</dbReference>